<feature type="domain" description="Acetyl-coenzyme A carboxylase carboxyl transferase subunit beta" evidence="2">
    <location>
        <begin position="26"/>
        <end position="58"/>
    </location>
</feature>
<comment type="caution">
    <text evidence="3">The sequence shown here is derived from an EMBL/GenBank/DDBJ whole genome shotgun (WGS) entry which is preliminary data.</text>
</comment>
<evidence type="ECO:0000313" key="3">
    <source>
        <dbReference type="EMBL" id="MFC5654902.1"/>
    </source>
</evidence>
<gene>
    <name evidence="3" type="ORF">ACFP3J_05270</name>
</gene>
<evidence type="ECO:0000313" key="4">
    <source>
        <dbReference type="Proteomes" id="UP001596065"/>
    </source>
</evidence>
<dbReference type="Pfam" id="PF01039">
    <property type="entry name" value="Carboxyl_trans"/>
    <property type="match status" value="1"/>
</dbReference>
<reference evidence="4" key="1">
    <citation type="journal article" date="2019" name="Int. J. Syst. Evol. Microbiol.">
        <title>The Global Catalogue of Microorganisms (GCM) 10K type strain sequencing project: providing services to taxonomists for standard genome sequencing and annotation.</title>
        <authorList>
            <consortium name="The Broad Institute Genomics Platform"/>
            <consortium name="The Broad Institute Genome Sequencing Center for Infectious Disease"/>
            <person name="Wu L."/>
            <person name="Ma J."/>
        </authorList>
    </citation>
    <scope>NUCLEOTIDE SEQUENCE [LARGE SCALE GENOMIC DNA]</scope>
    <source>
        <strain evidence="4">KCTC 5701</strain>
    </source>
</reference>
<dbReference type="Proteomes" id="UP001596065">
    <property type="component" value="Unassembled WGS sequence"/>
</dbReference>
<protein>
    <submittedName>
        <fullName evidence="3">Carboxyl transferase domain-containing protein</fullName>
    </submittedName>
</protein>
<feature type="compositionally biased region" description="Basic and acidic residues" evidence="1">
    <location>
        <begin position="96"/>
        <end position="105"/>
    </location>
</feature>
<accession>A0ABW0WC67</accession>
<dbReference type="InterPro" id="IPR029045">
    <property type="entry name" value="ClpP/crotonase-like_dom_sf"/>
</dbReference>
<feature type="non-terminal residue" evidence="3">
    <location>
        <position position="179"/>
    </location>
</feature>
<evidence type="ECO:0000259" key="2">
    <source>
        <dbReference type="Pfam" id="PF01039"/>
    </source>
</evidence>
<keyword evidence="4" id="KW-1185">Reference proteome</keyword>
<feature type="compositionally biased region" description="Basic and acidic residues" evidence="1">
    <location>
        <begin position="30"/>
        <end position="54"/>
    </location>
</feature>
<name>A0ABW0WC67_STRNO</name>
<dbReference type="Gene3D" id="3.90.226.10">
    <property type="entry name" value="2-enoyl-CoA Hydratase, Chain A, domain 1"/>
    <property type="match status" value="1"/>
</dbReference>
<feature type="region of interest" description="Disordered" evidence="1">
    <location>
        <begin position="1"/>
        <end position="158"/>
    </location>
</feature>
<dbReference type="InterPro" id="IPR016185">
    <property type="entry name" value="PreATP-grasp_dom_sf"/>
</dbReference>
<keyword evidence="3" id="KW-0808">Transferase</keyword>
<evidence type="ECO:0000256" key="1">
    <source>
        <dbReference type="SAM" id="MobiDB-lite"/>
    </source>
</evidence>
<proteinExistence type="predicted"/>
<dbReference type="InterPro" id="IPR034733">
    <property type="entry name" value="AcCoA_carboxyl_beta"/>
</dbReference>
<feature type="compositionally biased region" description="Basic and acidic residues" evidence="1">
    <location>
        <begin position="1"/>
        <end position="15"/>
    </location>
</feature>
<dbReference type="SUPFAM" id="SSF52440">
    <property type="entry name" value="PreATP-grasp domain"/>
    <property type="match status" value="1"/>
</dbReference>
<dbReference type="RefSeq" id="WP_382466677.1">
    <property type="nucleotide sequence ID" value="NZ_JBHSOE010000006.1"/>
</dbReference>
<dbReference type="GO" id="GO:0016740">
    <property type="term" value="F:transferase activity"/>
    <property type="evidence" value="ECO:0007669"/>
    <property type="project" value="UniProtKB-KW"/>
</dbReference>
<dbReference type="SUPFAM" id="SSF52096">
    <property type="entry name" value="ClpP/crotonase"/>
    <property type="match status" value="1"/>
</dbReference>
<dbReference type="EMBL" id="JBHSOE010000006">
    <property type="protein sequence ID" value="MFC5654902.1"/>
    <property type="molecule type" value="Genomic_DNA"/>
</dbReference>
<sequence length="179" mass="19611">MRKQLDELLGIKESARGGPDPAATRRQHDKGKLTARERIELLLDKDSFQEVEQLRRHRPPGARPPRAGSGWSATPASWPRTAGGPPRSRPVRHARTTADHDRTTEQHVSAPGAPDRAPNSAAGSPDGRHRRGRRGGTDEERMAVDVGAGAERRGRDLEMSLRKVLIANRGEIAVRVARA</sequence>
<organism evidence="3 4">
    <name type="scientific">Streptomyces nogalater</name>
    <dbReference type="NCBI Taxonomy" id="38314"/>
    <lineage>
        <taxon>Bacteria</taxon>
        <taxon>Bacillati</taxon>
        <taxon>Actinomycetota</taxon>
        <taxon>Actinomycetes</taxon>
        <taxon>Kitasatosporales</taxon>
        <taxon>Streptomycetaceae</taxon>
        <taxon>Streptomyces</taxon>
    </lineage>
</organism>